<protein>
    <recommendedName>
        <fullName evidence="4">DUF4281 domain-containing protein</fullName>
    </recommendedName>
</protein>
<reference evidence="3" key="1">
    <citation type="submission" date="2021-01" db="EMBL/GenBank/DDBJ databases">
        <authorList>
            <person name="Corre E."/>
            <person name="Pelletier E."/>
            <person name="Niang G."/>
            <person name="Scheremetjew M."/>
            <person name="Finn R."/>
            <person name="Kale V."/>
            <person name="Holt S."/>
            <person name="Cochrane G."/>
            <person name="Meng A."/>
            <person name="Brown T."/>
            <person name="Cohen L."/>
        </authorList>
    </citation>
    <scope>NUCLEOTIDE SEQUENCE</scope>
    <source>
        <strain evidence="3">CCMP2084</strain>
    </source>
</reference>
<evidence type="ECO:0000256" key="1">
    <source>
        <dbReference type="SAM" id="Phobius"/>
    </source>
</evidence>
<proteinExistence type="predicted"/>
<dbReference type="EMBL" id="HBHQ01014670">
    <property type="protein sequence ID" value="CAD9817966.1"/>
    <property type="molecule type" value="Transcribed_RNA"/>
</dbReference>
<keyword evidence="1" id="KW-0812">Transmembrane</keyword>
<evidence type="ECO:0000313" key="2">
    <source>
        <dbReference type="EMBL" id="CAD9817882.1"/>
    </source>
</evidence>
<gene>
    <name evidence="2" type="ORF">ASEP1449_LOCUS9714</name>
    <name evidence="3" type="ORF">ASEP1449_LOCUS9798</name>
</gene>
<dbReference type="InterPro" id="IPR025461">
    <property type="entry name" value="ABA4-like"/>
</dbReference>
<organism evidence="3">
    <name type="scientific">Attheya septentrionalis</name>
    <dbReference type="NCBI Taxonomy" id="420275"/>
    <lineage>
        <taxon>Eukaryota</taxon>
        <taxon>Sar</taxon>
        <taxon>Stramenopiles</taxon>
        <taxon>Ochrophyta</taxon>
        <taxon>Bacillariophyta</taxon>
        <taxon>Coscinodiscophyceae</taxon>
        <taxon>Chaetocerotophycidae</taxon>
        <taxon>Chaetocerotales</taxon>
        <taxon>Attheyaceae</taxon>
        <taxon>Attheya</taxon>
    </lineage>
</organism>
<dbReference type="Pfam" id="PF14108">
    <property type="entry name" value="ABA4-like"/>
    <property type="match status" value="1"/>
</dbReference>
<feature type="transmembrane region" description="Helical" evidence="1">
    <location>
        <begin position="29"/>
        <end position="52"/>
    </location>
</feature>
<name>A0A6T7HX58_9STRA</name>
<keyword evidence="1" id="KW-1133">Transmembrane helix</keyword>
<dbReference type="AlphaFoldDB" id="A0A6T7HX58"/>
<evidence type="ECO:0000313" key="3">
    <source>
        <dbReference type="EMBL" id="CAD9817966.1"/>
    </source>
</evidence>
<dbReference type="EMBL" id="HBHQ01014559">
    <property type="protein sequence ID" value="CAD9817882.1"/>
    <property type="molecule type" value="Transcribed_RNA"/>
</dbReference>
<sequence>MHYPGFVNERTRLAIMEDPLVLDVLPLRLLGGLTAADLWPTMNVCMLGWLLLAVAPRWKYTSTLTILPPLLHSAIYLLTMGSLILDDAERTLGADFTTLEGVATIFQQNHNAVFVGWFHYLAFDLLIGRTICEDSIRRGASWKGHVLFVIPCLLFTFMLGPIGWISYIALSPLILGSSMQSSNTTKTKNN</sequence>
<feature type="transmembrane region" description="Helical" evidence="1">
    <location>
        <begin position="144"/>
        <end position="170"/>
    </location>
</feature>
<keyword evidence="1" id="KW-0472">Membrane</keyword>
<evidence type="ECO:0008006" key="4">
    <source>
        <dbReference type="Google" id="ProtNLM"/>
    </source>
</evidence>
<accession>A0A6T7HX58</accession>